<dbReference type="KEGG" id="nml:Namu_2878"/>
<dbReference type="RefSeq" id="WP_015748096.1">
    <property type="nucleotide sequence ID" value="NC_013235.1"/>
</dbReference>
<evidence type="ECO:0000313" key="2">
    <source>
        <dbReference type="Proteomes" id="UP000002218"/>
    </source>
</evidence>
<dbReference type="AlphaFoldDB" id="C8X9R1"/>
<name>C8X9R1_NAKMY</name>
<reference evidence="2" key="1">
    <citation type="submission" date="2009-09" db="EMBL/GenBank/DDBJ databases">
        <title>The complete genome of Nakamurella multipartita DSM 44233.</title>
        <authorList>
            <consortium name="US DOE Joint Genome Institute (JGI-PGF)"/>
            <person name="Lucas S."/>
            <person name="Copeland A."/>
            <person name="Lapidus A."/>
            <person name="Glavina del Rio T."/>
            <person name="Dalin E."/>
            <person name="Tice H."/>
            <person name="Bruce D."/>
            <person name="Goodwin L."/>
            <person name="Pitluck S."/>
            <person name="Kyrpides N."/>
            <person name="Mavromatis K."/>
            <person name="Ivanova N."/>
            <person name="Ovchinnikova G."/>
            <person name="Sims D."/>
            <person name="Meincke L."/>
            <person name="Brettin T."/>
            <person name="Detter J.C."/>
            <person name="Han C."/>
            <person name="Larimer F."/>
            <person name="Land M."/>
            <person name="Hauser L."/>
            <person name="Markowitz V."/>
            <person name="Cheng J.-F."/>
            <person name="Hugenholtz P."/>
            <person name="Woyke T."/>
            <person name="Wu D."/>
            <person name="Klenk H.-P."/>
            <person name="Eisen J.A."/>
        </authorList>
    </citation>
    <scope>NUCLEOTIDE SEQUENCE [LARGE SCALE GENOMIC DNA]</scope>
    <source>
        <strain evidence="2">ATCC 700099 / DSM 44233 / CIP 104796 / JCM 9543 / NBRC 105858 / Y-104</strain>
    </source>
</reference>
<accession>C8X9R1</accession>
<reference evidence="1 2" key="2">
    <citation type="journal article" date="2010" name="Stand. Genomic Sci.">
        <title>Complete genome sequence of Nakamurella multipartita type strain (Y-104).</title>
        <authorList>
            <person name="Tice H."/>
            <person name="Mayilraj S."/>
            <person name="Sims D."/>
            <person name="Lapidus A."/>
            <person name="Nolan M."/>
            <person name="Lucas S."/>
            <person name="Glavina Del Rio T."/>
            <person name="Copeland A."/>
            <person name="Cheng J.F."/>
            <person name="Meincke L."/>
            <person name="Bruce D."/>
            <person name="Goodwin L."/>
            <person name="Pitluck S."/>
            <person name="Ivanova N."/>
            <person name="Mavromatis K."/>
            <person name="Ovchinnikova G."/>
            <person name="Pati A."/>
            <person name="Chen A."/>
            <person name="Palaniappan K."/>
            <person name="Land M."/>
            <person name="Hauser L."/>
            <person name="Chang Y.J."/>
            <person name="Jeffries C.D."/>
            <person name="Detter J.C."/>
            <person name="Brettin T."/>
            <person name="Rohde M."/>
            <person name="Goker M."/>
            <person name="Bristow J."/>
            <person name="Eisen J.A."/>
            <person name="Markowitz V."/>
            <person name="Hugenholtz P."/>
            <person name="Kyrpides N.C."/>
            <person name="Klenk H.P."/>
            <person name="Chen F."/>
        </authorList>
    </citation>
    <scope>NUCLEOTIDE SEQUENCE [LARGE SCALE GENOMIC DNA]</scope>
    <source>
        <strain evidence="2">ATCC 700099 / DSM 44233 / CIP 104796 / JCM 9543 / NBRC 105858 / Y-104</strain>
    </source>
</reference>
<gene>
    <name evidence="1" type="ordered locus">Namu_2878</name>
</gene>
<keyword evidence="2" id="KW-1185">Reference proteome</keyword>
<dbReference type="Proteomes" id="UP000002218">
    <property type="component" value="Chromosome"/>
</dbReference>
<dbReference type="SUPFAM" id="SSF101898">
    <property type="entry name" value="NHL repeat"/>
    <property type="match status" value="1"/>
</dbReference>
<dbReference type="HOGENOM" id="CLU_400533_0_0_11"/>
<organism evidence="1 2">
    <name type="scientific">Nakamurella multipartita (strain ATCC 700099 / DSM 44233 / CIP 104796 / JCM 9543 / NBRC 105858 / Y-104)</name>
    <name type="common">Microsphaera multipartita</name>
    <dbReference type="NCBI Taxonomy" id="479431"/>
    <lineage>
        <taxon>Bacteria</taxon>
        <taxon>Bacillati</taxon>
        <taxon>Actinomycetota</taxon>
        <taxon>Actinomycetes</taxon>
        <taxon>Nakamurellales</taxon>
        <taxon>Nakamurellaceae</taxon>
        <taxon>Nakamurella</taxon>
    </lineage>
</organism>
<proteinExistence type="predicted"/>
<sequence length="687" mass="74474">MRFTAEHERRPTGVFNALRADSRRIVLTDESVRYHLRLSSVEVATIAVVNLEQLTRTGWRTVQTVWRRGAAADTVGTVRLDSGATEIRCRATVSGSQSATPSLPVDVRAAPPVLILLSMGGWWGGSPPQPDGPANAEAAQLEERHGIRVDPDRCRLRGIPSGLIQTLVTNQNVQCNDLCSDSCINFIEHLALRLHEDEKLADVVRSINGSCSDRTSIDAMNNTVIIGKWENSELEAIRPPGITTWEQILDGHRIAGGREVIMVGQSHGGAKFAGLTRESDGHWRWGNDLNVELFVSWDSADLFGGVSSVGDRPQTVLAFYQRADILPMQNGNHIVEATEEHNLTHLFSHNAIPRSQFVHDKTVTFIRDAVSNIRRRQRNGDSATFRLTAAGAPIERIESLRIGPCHLAHAAPTASGPVLCLIPRSDDVLQIRRITEHGLIGALIDERPLAGGYRSAASCQVGADTYLLLVQQLTGLSFDNDRSIIFKLDANGAISTRHYPQNQAEQTSGPLRGAWDFAGSFQINGRQFLAVASTNGELKVVEVSAAGSLTAVADPTSFGLFGLLSLGDITALAFHQTAGRAYLLTGHHAISVRRMKADGTVDAVTWQDNSMTFLLESIDAIQVVPAVDGDVVFVGLSTGAVRVLRFHPDGTLGDTVHNKWADGSGRKVVVTYVIGGNAYAFVVDRAT</sequence>
<dbReference type="STRING" id="479431.Namu_2878"/>
<evidence type="ECO:0000313" key="1">
    <source>
        <dbReference type="EMBL" id="ACV79219.1"/>
    </source>
</evidence>
<dbReference type="InParanoid" id="C8X9R1"/>
<protein>
    <submittedName>
        <fullName evidence="1">Uncharacterized protein</fullName>
    </submittedName>
</protein>
<dbReference type="EMBL" id="CP001737">
    <property type="protein sequence ID" value="ACV79219.1"/>
    <property type="molecule type" value="Genomic_DNA"/>
</dbReference>
<dbReference type="Gene3D" id="2.80.10.50">
    <property type="match status" value="1"/>
</dbReference>